<sequence>MIRQAAEQDLKRINEMVMKTVAIMKSEGNDQWDETYPKMDQFRTDLRNGTLYVKQENDDVIGSITMDQNFPKEYDGIQWTSKFALSFTFHRLVVDPEARKSGMASELIEFTEKEAASKGARFMKIDTYSLNEKAQKLLVRNGYVKVGEMSFHGKENHFYCYEKRISDTFI</sequence>
<dbReference type="PANTHER" id="PTHR43617:SF22">
    <property type="entry name" value="L-AMINO ACID N-ACETYLTRANSFERASE AAAT"/>
    <property type="match status" value="1"/>
</dbReference>
<dbReference type="InterPro" id="IPR000182">
    <property type="entry name" value="GNAT_dom"/>
</dbReference>
<proteinExistence type="predicted"/>
<dbReference type="CDD" id="cd04301">
    <property type="entry name" value="NAT_SF"/>
    <property type="match status" value="1"/>
</dbReference>
<dbReference type="GO" id="GO:0016747">
    <property type="term" value="F:acyltransferase activity, transferring groups other than amino-acyl groups"/>
    <property type="evidence" value="ECO:0007669"/>
    <property type="project" value="InterPro"/>
</dbReference>
<reference evidence="2" key="1">
    <citation type="submission" date="2020-09" db="EMBL/GenBank/DDBJ databases">
        <title>A novel bacterium of genus Bacillus, isolated from South China Sea.</title>
        <authorList>
            <person name="Huang H."/>
            <person name="Mo K."/>
            <person name="Hu Y."/>
        </authorList>
    </citation>
    <scope>NUCLEOTIDE SEQUENCE</scope>
    <source>
        <strain evidence="2">IB182487</strain>
    </source>
</reference>
<evidence type="ECO:0000313" key="3">
    <source>
        <dbReference type="Proteomes" id="UP000626844"/>
    </source>
</evidence>
<name>A0A926NMP6_9BACI</name>
<dbReference type="RefSeq" id="WP_191162793.1">
    <property type="nucleotide sequence ID" value="NZ_JACXAI010000061.1"/>
</dbReference>
<gene>
    <name evidence="2" type="ORF">IC621_25485</name>
</gene>
<dbReference type="EMBL" id="JACXAI010000061">
    <property type="protein sequence ID" value="MBD1383535.1"/>
    <property type="molecule type" value="Genomic_DNA"/>
</dbReference>
<dbReference type="Pfam" id="PF00583">
    <property type="entry name" value="Acetyltransf_1"/>
    <property type="match status" value="1"/>
</dbReference>
<accession>A0A926NMP6</accession>
<dbReference type="InterPro" id="IPR016181">
    <property type="entry name" value="Acyl_CoA_acyltransferase"/>
</dbReference>
<evidence type="ECO:0000313" key="2">
    <source>
        <dbReference type="EMBL" id="MBD1383535.1"/>
    </source>
</evidence>
<dbReference type="InterPro" id="IPR050276">
    <property type="entry name" value="MshD_Acetyltransferase"/>
</dbReference>
<dbReference type="Proteomes" id="UP000626844">
    <property type="component" value="Unassembled WGS sequence"/>
</dbReference>
<protein>
    <submittedName>
        <fullName evidence="2">GNAT family N-acetyltransferase</fullName>
    </submittedName>
</protein>
<comment type="caution">
    <text evidence="2">The sequence shown here is derived from an EMBL/GenBank/DDBJ whole genome shotgun (WGS) entry which is preliminary data.</text>
</comment>
<dbReference type="Gene3D" id="3.40.630.30">
    <property type="match status" value="1"/>
</dbReference>
<evidence type="ECO:0000259" key="1">
    <source>
        <dbReference type="PROSITE" id="PS51186"/>
    </source>
</evidence>
<dbReference type="SUPFAM" id="SSF55729">
    <property type="entry name" value="Acyl-CoA N-acyltransferases (Nat)"/>
    <property type="match status" value="1"/>
</dbReference>
<dbReference type="AlphaFoldDB" id="A0A926NMP6"/>
<dbReference type="PROSITE" id="PS51186">
    <property type="entry name" value="GNAT"/>
    <property type="match status" value="1"/>
</dbReference>
<organism evidence="2 3">
    <name type="scientific">Metabacillus arenae</name>
    <dbReference type="NCBI Taxonomy" id="2771434"/>
    <lineage>
        <taxon>Bacteria</taxon>
        <taxon>Bacillati</taxon>
        <taxon>Bacillota</taxon>
        <taxon>Bacilli</taxon>
        <taxon>Bacillales</taxon>
        <taxon>Bacillaceae</taxon>
        <taxon>Metabacillus</taxon>
    </lineage>
</organism>
<dbReference type="PANTHER" id="PTHR43617">
    <property type="entry name" value="L-AMINO ACID N-ACETYLTRANSFERASE"/>
    <property type="match status" value="1"/>
</dbReference>
<keyword evidence="3" id="KW-1185">Reference proteome</keyword>
<feature type="domain" description="N-acetyltransferase" evidence="1">
    <location>
        <begin position="1"/>
        <end position="166"/>
    </location>
</feature>